<dbReference type="AlphaFoldDB" id="A0A166UGW6"/>
<dbReference type="STRING" id="436010.A0A166UGW6"/>
<dbReference type="OrthoDB" id="2804751at2759"/>
<evidence type="ECO:0000256" key="1">
    <source>
        <dbReference type="SAM" id="MobiDB-lite"/>
    </source>
</evidence>
<organism evidence="2">
    <name type="scientific">Athelia psychrophila</name>
    <dbReference type="NCBI Taxonomy" id="1759441"/>
    <lineage>
        <taxon>Eukaryota</taxon>
        <taxon>Fungi</taxon>
        <taxon>Dikarya</taxon>
        <taxon>Basidiomycota</taxon>
        <taxon>Agaricomycotina</taxon>
        <taxon>Agaricomycetes</taxon>
        <taxon>Agaricomycetidae</taxon>
        <taxon>Atheliales</taxon>
        <taxon>Atheliaceae</taxon>
        <taxon>Athelia</taxon>
    </lineage>
</organism>
<evidence type="ECO:0000313" key="2">
    <source>
        <dbReference type="EMBL" id="KZP31680.1"/>
    </source>
</evidence>
<dbReference type="EMBL" id="KV417488">
    <property type="protein sequence ID" value="KZP31680.1"/>
    <property type="molecule type" value="Genomic_DNA"/>
</dbReference>
<feature type="region of interest" description="Disordered" evidence="1">
    <location>
        <begin position="85"/>
        <end position="115"/>
    </location>
</feature>
<sequence length="186" mass="20159">MCFSLDRGFNVVTADGPQRSRYTLSNSSTQGFPITPSVHSSQRPSVRPSFQRTSANLGVPAMNPLQAPTLITARVRRELRSALEAAKEPSLPPHLTTSDALNVPEDPVESAPRKRTESAISRFFPGGWFTSSPTIPDVIKTRTSTDVATGEFIRSASQDSAQSEPAVTPVVSPGDEETKSRWCTIM</sequence>
<proteinExistence type="predicted"/>
<feature type="region of interest" description="Disordered" evidence="1">
    <location>
        <begin position="21"/>
        <end position="48"/>
    </location>
</feature>
<feature type="region of interest" description="Disordered" evidence="1">
    <location>
        <begin position="156"/>
        <end position="179"/>
    </location>
</feature>
<protein>
    <submittedName>
        <fullName evidence="2">Uncharacterized protein</fullName>
    </submittedName>
</protein>
<name>A0A166UGW6_9AGAM</name>
<gene>
    <name evidence="2" type="ORF">FIBSPDRAFT_883013</name>
</gene>
<reference evidence="2" key="1">
    <citation type="journal article" date="2016" name="Mol. Biol. Evol.">
        <title>Comparative Genomics of Early-Diverging Mushroom-Forming Fungi Provides Insights into the Origins of Lignocellulose Decay Capabilities.</title>
        <authorList>
            <person name="Nagy L.G."/>
            <person name="Riley R."/>
            <person name="Tritt A."/>
            <person name="Adam C."/>
            <person name="Daum C."/>
            <person name="Floudas D."/>
            <person name="Sun H."/>
            <person name="Yadav J.S."/>
            <person name="Pangilinan J."/>
            <person name="Larsson K.H."/>
            <person name="Matsuura K."/>
            <person name="Barry K."/>
            <person name="Labutti K."/>
            <person name="Kuo R."/>
            <person name="Ohm R.A."/>
            <person name="Bhattacharya S.S."/>
            <person name="Shirouzu T."/>
            <person name="Yoshinaga Y."/>
            <person name="Martin F.M."/>
            <person name="Grigoriev I.V."/>
            <person name="Hibbett D.S."/>
        </authorList>
    </citation>
    <scope>NUCLEOTIDE SEQUENCE [LARGE SCALE GENOMIC DNA]</scope>
    <source>
        <strain evidence="2">CBS 109695</strain>
    </source>
</reference>
<feature type="compositionally biased region" description="Polar residues" evidence="1">
    <location>
        <begin position="156"/>
        <end position="165"/>
    </location>
</feature>
<accession>A0A166UGW6</accession>